<evidence type="ECO:0000256" key="1">
    <source>
        <dbReference type="ARBA" id="ARBA00004496"/>
    </source>
</evidence>
<evidence type="ECO:0000256" key="9">
    <source>
        <dbReference type="HAMAP-Rule" id="MF_01925"/>
    </source>
</evidence>
<dbReference type="HAMAP" id="MF_01925">
    <property type="entry name" value="P5C_reductase"/>
    <property type="match status" value="1"/>
</dbReference>
<sequence>MPLTGLAIGCLGGGAMAQALLTGLIKSGIQARNLYVSDTRHERLDYLSRELGVNGRESNRDLVRESDVVILAVKPQVVEEVLKETGDLFQPRQTLISIAAGITTRFIEKFLPEPVPVIRVMPNTPCLLGCGASALCSGTNAGDRDRERARAIFSAVGRAVEVPEGLMDAVTGLSGSGPAYMYVILEALADAGVRVGLPRDVALLLSAQTMLGAARMVLETSEHPGRLKNMVTTPGGTAIAGVYALEEGGLRVTLMRAVEEATRRSRELSGGLK</sequence>
<feature type="domain" description="Pyrroline-5-carboxylate reductase dimerisation" evidence="13">
    <location>
        <begin position="164"/>
        <end position="268"/>
    </location>
</feature>
<comment type="pathway">
    <text evidence="9">Amino-acid biosynthesis; L-proline biosynthesis; L-proline from L-glutamate 5-semialdehyde: step 1/1.</text>
</comment>
<dbReference type="SUPFAM" id="SSF48179">
    <property type="entry name" value="6-phosphogluconate dehydrogenase C-terminal domain-like"/>
    <property type="match status" value="1"/>
</dbReference>
<dbReference type="UniPathway" id="UPA00098">
    <property type="reaction ID" value="UER00361"/>
</dbReference>
<comment type="subcellular location">
    <subcellularLocation>
        <location evidence="1 9">Cytoplasm</location>
    </subcellularLocation>
</comment>
<keyword evidence="5 9" id="KW-0641">Proline biosynthesis</keyword>
<feature type="binding site" evidence="11">
    <location>
        <position position="59"/>
    </location>
    <ligand>
        <name>NADPH</name>
        <dbReference type="ChEBI" id="CHEBI:57783"/>
    </ligand>
</feature>
<evidence type="ECO:0000256" key="10">
    <source>
        <dbReference type="NCBIfam" id="TIGR00112"/>
    </source>
</evidence>
<keyword evidence="15" id="KW-1185">Reference proteome</keyword>
<dbReference type="InterPro" id="IPR028939">
    <property type="entry name" value="P5C_Rdtase_cat_N"/>
</dbReference>
<dbReference type="PANTHER" id="PTHR11645">
    <property type="entry name" value="PYRROLINE-5-CARBOXYLATE REDUCTASE"/>
    <property type="match status" value="1"/>
</dbReference>
<dbReference type="OrthoDB" id="9805754at2"/>
<dbReference type="SUPFAM" id="SSF51735">
    <property type="entry name" value="NAD(P)-binding Rossmann-fold domains"/>
    <property type="match status" value="1"/>
</dbReference>
<evidence type="ECO:0000256" key="5">
    <source>
        <dbReference type="ARBA" id="ARBA00022650"/>
    </source>
</evidence>
<organism evidence="14 15">
    <name type="scientific">Desulfofundulus australicus DSM 11792</name>
    <dbReference type="NCBI Taxonomy" id="1121425"/>
    <lineage>
        <taxon>Bacteria</taxon>
        <taxon>Bacillati</taxon>
        <taxon>Bacillota</taxon>
        <taxon>Clostridia</taxon>
        <taxon>Eubacteriales</taxon>
        <taxon>Peptococcaceae</taxon>
        <taxon>Desulfofundulus</taxon>
    </lineage>
</organism>
<evidence type="ECO:0000313" key="14">
    <source>
        <dbReference type="EMBL" id="SHF23851.1"/>
    </source>
</evidence>
<dbReference type="Gene3D" id="3.40.50.720">
    <property type="entry name" value="NAD(P)-binding Rossmann-like Domain"/>
    <property type="match status" value="1"/>
</dbReference>
<dbReference type="EC" id="1.5.1.2" evidence="9 10"/>
<dbReference type="PIRSF" id="PIRSF000193">
    <property type="entry name" value="Pyrrol-5-carb_rd"/>
    <property type="match status" value="1"/>
</dbReference>
<comment type="similarity">
    <text evidence="2 9">Belongs to the pyrroline-5-carboxylate reductase family.</text>
</comment>
<accession>A0A1M5A0U9</accession>
<dbReference type="Pfam" id="PF03807">
    <property type="entry name" value="F420_oxidored"/>
    <property type="match status" value="1"/>
</dbReference>
<dbReference type="InterPro" id="IPR000304">
    <property type="entry name" value="Pyrroline-COOH_reductase"/>
</dbReference>
<dbReference type="AlphaFoldDB" id="A0A1M5A0U9"/>
<keyword evidence="7 9" id="KW-0560">Oxidoreductase</keyword>
<dbReference type="InterPro" id="IPR029036">
    <property type="entry name" value="P5CR_dimer"/>
</dbReference>
<evidence type="ECO:0000256" key="2">
    <source>
        <dbReference type="ARBA" id="ARBA00005525"/>
    </source>
</evidence>
<evidence type="ECO:0000256" key="11">
    <source>
        <dbReference type="PIRSR" id="PIRSR000193-1"/>
    </source>
</evidence>
<dbReference type="NCBIfam" id="TIGR00112">
    <property type="entry name" value="proC"/>
    <property type="match status" value="1"/>
</dbReference>
<gene>
    <name evidence="9" type="primary">proC</name>
    <name evidence="14" type="ORF">SAMN02745218_01751</name>
</gene>
<evidence type="ECO:0000256" key="6">
    <source>
        <dbReference type="ARBA" id="ARBA00022857"/>
    </source>
</evidence>
<dbReference type="InterPro" id="IPR008927">
    <property type="entry name" value="6-PGluconate_DH-like_C_sf"/>
</dbReference>
<comment type="catalytic activity">
    <reaction evidence="9">
        <text>L-proline + NADP(+) = (S)-1-pyrroline-5-carboxylate + NADPH + 2 H(+)</text>
        <dbReference type="Rhea" id="RHEA:14109"/>
        <dbReference type="ChEBI" id="CHEBI:15378"/>
        <dbReference type="ChEBI" id="CHEBI:17388"/>
        <dbReference type="ChEBI" id="CHEBI:57783"/>
        <dbReference type="ChEBI" id="CHEBI:58349"/>
        <dbReference type="ChEBI" id="CHEBI:60039"/>
        <dbReference type="EC" id="1.5.1.2"/>
    </reaction>
</comment>
<reference evidence="15" key="1">
    <citation type="submission" date="2016-11" db="EMBL/GenBank/DDBJ databases">
        <authorList>
            <person name="Varghese N."/>
            <person name="Submissions S."/>
        </authorList>
    </citation>
    <scope>NUCLEOTIDE SEQUENCE [LARGE SCALE GENOMIC DNA]</scope>
    <source>
        <strain evidence="15">DSM 11792</strain>
    </source>
</reference>
<comment type="catalytic activity">
    <reaction evidence="9">
        <text>L-proline + NAD(+) = (S)-1-pyrroline-5-carboxylate + NADH + 2 H(+)</text>
        <dbReference type="Rhea" id="RHEA:14105"/>
        <dbReference type="ChEBI" id="CHEBI:15378"/>
        <dbReference type="ChEBI" id="CHEBI:17388"/>
        <dbReference type="ChEBI" id="CHEBI:57540"/>
        <dbReference type="ChEBI" id="CHEBI:57945"/>
        <dbReference type="ChEBI" id="CHEBI:60039"/>
        <dbReference type="EC" id="1.5.1.2"/>
    </reaction>
</comment>
<feature type="domain" description="Pyrroline-5-carboxylate reductase catalytic N-terminal" evidence="12">
    <location>
        <begin position="8"/>
        <end position="101"/>
    </location>
</feature>
<evidence type="ECO:0000256" key="3">
    <source>
        <dbReference type="ARBA" id="ARBA00022490"/>
    </source>
</evidence>
<dbReference type="PANTHER" id="PTHR11645:SF0">
    <property type="entry name" value="PYRROLINE-5-CARBOXYLATE REDUCTASE 3"/>
    <property type="match status" value="1"/>
</dbReference>
<feature type="binding site" evidence="11">
    <location>
        <begin position="11"/>
        <end position="16"/>
    </location>
    <ligand>
        <name>NADP(+)</name>
        <dbReference type="ChEBI" id="CHEBI:58349"/>
    </ligand>
</feature>
<evidence type="ECO:0000313" key="15">
    <source>
        <dbReference type="Proteomes" id="UP000184196"/>
    </source>
</evidence>
<dbReference type="InterPro" id="IPR036291">
    <property type="entry name" value="NAD(P)-bd_dom_sf"/>
</dbReference>
<dbReference type="EMBL" id="FQUW01000019">
    <property type="protein sequence ID" value="SHF23851.1"/>
    <property type="molecule type" value="Genomic_DNA"/>
</dbReference>
<dbReference type="Gene3D" id="1.10.3730.10">
    <property type="entry name" value="ProC C-terminal domain-like"/>
    <property type="match status" value="1"/>
</dbReference>
<name>A0A1M5A0U9_9FIRM</name>
<protein>
    <recommendedName>
        <fullName evidence="9 10">Pyrroline-5-carboxylate reductase</fullName>
        <shortName evidence="9">P5C reductase</shortName>
        <shortName evidence="9">P5CR</shortName>
        <ecNumber evidence="9 10">1.5.1.2</ecNumber>
    </recommendedName>
    <alternativeName>
        <fullName evidence="9">PCA reductase</fullName>
    </alternativeName>
</protein>
<proteinExistence type="inferred from homology"/>
<evidence type="ECO:0000256" key="7">
    <source>
        <dbReference type="ARBA" id="ARBA00023002"/>
    </source>
</evidence>
<evidence type="ECO:0000256" key="4">
    <source>
        <dbReference type="ARBA" id="ARBA00022605"/>
    </source>
</evidence>
<keyword evidence="3 9" id="KW-0963">Cytoplasm</keyword>
<dbReference type="GO" id="GO:0005737">
    <property type="term" value="C:cytoplasm"/>
    <property type="evidence" value="ECO:0007669"/>
    <property type="project" value="UniProtKB-SubCell"/>
</dbReference>
<dbReference type="Proteomes" id="UP000184196">
    <property type="component" value="Unassembled WGS sequence"/>
</dbReference>
<evidence type="ECO:0000259" key="13">
    <source>
        <dbReference type="Pfam" id="PF14748"/>
    </source>
</evidence>
<dbReference type="RefSeq" id="WP_073165219.1">
    <property type="nucleotide sequence ID" value="NZ_FQUW01000019.1"/>
</dbReference>
<evidence type="ECO:0000259" key="12">
    <source>
        <dbReference type="Pfam" id="PF03807"/>
    </source>
</evidence>
<dbReference type="GO" id="GO:0055129">
    <property type="term" value="P:L-proline biosynthetic process"/>
    <property type="evidence" value="ECO:0007669"/>
    <property type="project" value="UniProtKB-UniRule"/>
</dbReference>
<dbReference type="FunFam" id="1.10.3730.10:FF:000001">
    <property type="entry name" value="Pyrroline-5-carboxylate reductase"/>
    <property type="match status" value="1"/>
</dbReference>
<keyword evidence="6 9" id="KW-0521">NADP</keyword>
<dbReference type="FunFam" id="3.40.50.720:FF:000190">
    <property type="entry name" value="Pyrroline-5-carboxylate reductase"/>
    <property type="match status" value="1"/>
</dbReference>
<evidence type="ECO:0000256" key="8">
    <source>
        <dbReference type="ARBA" id="ARBA00058118"/>
    </source>
</evidence>
<dbReference type="Pfam" id="PF14748">
    <property type="entry name" value="P5CR_dimer"/>
    <property type="match status" value="1"/>
</dbReference>
<keyword evidence="4 9" id="KW-0028">Amino-acid biosynthesis</keyword>
<dbReference type="GO" id="GO:0004735">
    <property type="term" value="F:pyrroline-5-carboxylate reductase activity"/>
    <property type="evidence" value="ECO:0007669"/>
    <property type="project" value="UniProtKB-UniRule"/>
</dbReference>
<comment type="function">
    <text evidence="8 9">Catalyzes the reduction of 1-pyrroline-5-carboxylate (PCA) to L-proline.</text>
</comment>
<feature type="binding site" evidence="11">
    <location>
        <begin position="72"/>
        <end position="75"/>
    </location>
    <ligand>
        <name>NADP(+)</name>
        <dbReference type="ChEBI" id="CHEBI:58349"/>
    </ligand>
</feature>